<sequence>MGKTIDRFLGRSRGSFKASKFKPLLSLALTRLTILKAKRQSRLSTSRSDIIQLLQLGHHETALLRVEQMVMEQNMLDVYLMIESYCYLLIERVNLIELEKVCPDELIEAISTLIYASSRCGDFPELLEVRSVFQSLFGKEFVASSVELRNKCGVNIKMVQKMSTPKTSLESKTKLLKEIAGENKIALHLDEPSVPESSKTGESSSLRGQRPRDNREGSLDRRESINISNSFKAREKYRDVVDAAQAAFESAAYAAAAARAAVELSRSGTPRGPTGASSPSTKKADPDSAKTSYDPRKTELGNLLQARSFSSSSSGSHGEVYISVTGEVDETRRLRGY</sequence>
<reference evidence="3 4" key="1">
    <citation type="journal article" date="2023" name="Hortic Res">
        <title>Pangenome of water caltrop reveals structural variations and asymmetric subgenome divergence after allopolyploidization.</title>
        <authorList>
            <person name="Zhang X."/>
            <person name="Chen Y."/>
            <person name="Wang L."/>
            <person name="Yuan Y."/>
            <person name="Fang M."/>
            <person name="Shi L."/>
            <person name="Lu R."/>
            <person name="Comes H.P."/>
            <person name="Ma Y."/>
            <person name="Chen Y."/>
            <person name="Huang G."/>
            <person name="Zhou Y."/>
            <person name="Zheng Z."/>
            <person name="Qiu Y."/>
        </authorList>
    </citation>
    <scope>NUCLEOTIDE SEQUENCE [LARGE SCALE GENOMIC DNA]</scope>
    <source>
        <tissue evidence="3">Roots</tissue>
    </source>
</reference>
<organism evidence="3 4">
    <name type="scientific">Trapa incisa</name>
    <dbReference type="NCBI Taxonomy" id="236973"/>
    <lineage>
        <taxon>Eukaryota</taxon>
        <taxon>Viridiplantae</taxon>
        <taxon>Streptophyta</taxon>
        <taxon>Embryophyta</taxon>
        <taxon>Tracheophyta</taxon>
        <taxon>Spermatophyta</taxon>
        <taxon>Magnoliopsida</taxon>
        <taxon>eudicotyledons</taxon>
        <taxon>Gunneridae</taxon>
        <taxon>Pentapetalae</taxon>
        <taxon>rosids</taxon>
        <taxon>malvids</taxon>
        <taxon>Myrtales</taxon>
        <taxon>Lythraceae</taxon>
        <taxon>Trapa</taxon>
    </lineage>
</organism>
<dbReference type="GO" id="GO:0015031">
    <property type="term" value="P:protein transport"/>
    <property type="evidence" value="ECO:0007669"/>
    <property type="project" value="InterPro"/>
</dbReference>
<dbReference type="FunFam" id="1.20.1260.60:FF:000002">
    <property type="entry name" value="Vacuolar protein sorting-associated protein IST1"/>
    <property type="match status" value="1"/>
</dbReference>
<dbReference type="Gene3D" id="1.20.1260.60">
    <property type="entry name" value="Vacuolar protein sorting-associated protein Ist1"/>
    <property type="match status" value="1"/>
</dbReference>
<evidence type="ECO:0000313" key="3">
    <source>
        <dbReference type="EMBL" id="KAK4779744.1"/>
    </source>
</evidence>
<feature type="region of interest" description="Disordered" evidence="2">
    <location>
        <begin position="187"/>
        <end position="223"/>
    </location>
</feature>
<dbReference type="EMBL" id="JAXIOK010000001">
    <property type="protein sequence ID" value="KAK4779744.1"/>
    <property type="molecule type" value="Genomic_DNA"/>
</dbReference>
<gene>
    <name evidence="3" type="ORF">SAY87_015850</name>
</gene>
<dbReference type="PANTHER" id="PTHR12161:SF16">
    <property type="entry name" value="REGULATOR OF VPS4 ACTIVITY IN THE MVB PATHWAY PROTEIN"/>
    <property type="match status" value="1"/>
</dbReference>
<evidence type="ECO:0000256" key="1">
    <source>
        <dbReference type="ARBA" id="ARBA00005536"/>
    </source>
</evidence>
<feature type="compositionally biased region" description="Basic and acidic residues" evidence="2">
    <location>
        <begin position="210"/>
        <end position="223"/>
    </location>
</feature>
<evidence type="ECO:0000313" key="4">
    <source>
        <dbReference type="Proteomes" id="UP001345219"/>
    </source>
</evidence>
<accession>A0AAN7L8X3</accession>
<dbReference type="AlphaFoldDB" id="A0AAN7L8X3"/>
<comment type="caution">
    <text evidence="3">The sequence shown here is derived from an EMBL/GenBank/DDBJ whole genome shotgun (WGS) entry which is preliminary data.</text>
</comment>
<evidence type="ECO:0008006" key="5">
    <source>
        <dbReference type="Google" id="ProtNLM"/>
    </source>
</evidence>
<feature type="compositionally biased region" description="Basic and acidic residues" evidence="2">
    <location>
        <begin position="282"/>
        <end position="299"/>
    </location>
</feature>
<feature type="compositionally biased region" description="Polar residues" evidence="2">
    <location>
        <begin position="195"/>
        <end position="207"/>
    </location>
</feature>
<feature type="region of interest" description="Disordered" evidence="2">
    <location>
        <begin position="264"/>
        <end position="319"/>
    </location>
</feature>
<dbReference type="InterPro" id="IPR005061">
    <property type="entry name" value="Ist1"/>
</dbReference>
<keyword evidence="4" id="KW-1185">Reference proteome</keyword>
<protein>
    <recommendedName>
        <fullName evidence="5">Regulator of Vps4 activity in the MVB pathway protein</fullName>
    </recommendedName>
</protein>
<dbReference type="Pfam" id="PF03398">
    <property type="entry name" value="Ist1"/>
    <property type="match status" value="1"/>
</dbReference>
<dbReference type="Proteomes" id="UP001345219">
    <property type="component" value="Chromosome 13"/>
</dbReference>
<dbReference type="InterPro" id="IPR042277">
    <property type="entry name" value="IST1-like"/>
</dbReference>
<evidence type="ECO:0000256" key="2">
    <source>
        <dbReference type="SAM" id="MobiDB-lite"/>
    </source>
</evidence>
<comment type="similarity">
    <text evidence="1">Belongs to the IST1 family.</text>
</comment>
<dbReference type="PANTHER" id="PTHR12161">
    <property type="entry name" value="IST1 FAMILY MEMBER"/>
    <property type="match status" value="1"/>
</dbReference>
<name>A0AAN7L8X3_9MYRT</name>
<proteinExistence type="inferred from homology"/>